<comment type="caution">
    <text evidence="1">The sequence shown here is derived from an EMBL/GenBank/DDBJ whole genome shotgun (WGS) entry which is preliminary data.</text>
</comment>
<dbReference type="Proteomes" id="UP001501570">
    <property type="component" value="Unassembled WGS sequence"/>
</dbReference>
<organism evidence="1 2">
    <name type="scientific">Rugosimonospora acidiphila</name>
    <dbReference type="NCBI Taxonomy" id="556531"/>
    <lineage>
        <taxon>Bacteria</taxon>
        <taxon>Bacillati</taxon>
        <taxon>Actinomycetota</taxon>
        <taxon>Actinomycetes</taxon>
        <taxon>Micromonosporales</taxon>
        <taxon>Micromonosporaceae</taxon>
        <taxon>Rugosimonospora</taxon>
    </lineage>
</organism>
<gene>
    <name evidence="1" type="ORF">GCM10023322_09760</name>
</gene>
<proteinExistence type="predicted"/>
<keyword evidence="2" id="KW-1185">Reference proteome</keyword>
<accession>A0ABP9RLP3</accession>
<sequence>MSSLENIPQACPRAGSVLIIKYQNEQGPVLLMRSLSQLEIRALERYPEIQMHPGKALEALSAAIMQLEPVAGE</sequence>
<evidence type="ECO:0000313" key="2">
    <source>
        <dbReference type="Proteomes" id="UP001501570"/>
    </source>
</evidence>
<name>A0ABP9RLP3_9ACTN</name>
<evidence type="ECO:0000313" key="1">
    <source>
        <dbReference type="EMBL" id="GAA5179532.1"/>
    </source>
</evidence>
<protein>
    <submittedName>
        <fullName evidence="1">Uncharacterized protein</fullName>
    </submittedName>
</protein>
<reference evidence="2" key="1">
    <citation type="journal article" date="2019" name="Int. J. Syst. Evol. Microbiol.">
        <title>The Global Catalogue of Microorganisms (GCM) 10K type strain sequencing project: providing services to taxonomists for standard genome sequencing and annotation.</title>
        <authorList>
            <consortium name="The Broad Institute Genomics Platform"/>
            <consortium name="The Broad Institute Genome Sequencing Center for Infectious Disease"/>
            <person name="Wu L."/>
            <person name="Ma J."/>
        </authorList>
    </citation>
    <scope>NUCLEOTIDE SEQUENCE [LARGE SCALE GENOMIC DNA]</scope>
    <source>
        <strain evidence="2">JCM 18304</strain>
    </source>
</reference>
<dbReference type="EMBL" id="BAABJQ010000002">
    <property type="protein sequence ID" value="GAA5179532.1"/>
    <property type="molecule type" value="Genomic_DNA"/>
</dbReference>